<feature type="compositionally biased region" description="Acidic residues" evidence="1">
    <location>
        <begin position="901"/>
        <end position="913"/>
    </location>
</feature>
<evidence type="ECO:0000313" key="3">
    <source>
        <dbReference type="Proteomes" id="UP000202181"/>
    </source>
</evidence>
<dbReference type="RefSeq" id="YP_009290715.1">
    <property type="nucleotide sequence ID" value="NC_031107.2"/>
</dbReference>
<dbReference type="Proteomes" id="UP000202181">
    <property type="component" value="Segment"/>
</dbReference>
<evidence type="ECO:0000313" key="2">
    <source>
        <dbReference type="EMBL" id="ANZ48110.1"/>
    </source>
</evidence>
<feature type="compositionally biased region" description="Acidic residues" evidence="1">
    <location>
        <begin position="857"/>
        <end position="872"/>
    </location>
</feature>
<accession>A0A1B2IA22</accession>
<dbReference type="GeneID" id="29057047"/>
<proteinExistence type="predicted"/>
<feature type="region of interest" description="Disordered" evidence="1">
    <location>
        <begin position="839"/>
        <end position="913"/>
    </location>
</feature>
<dbReference type="EMBL" id="KX397364">
    <property type="protein sequence ID" value="ANZ48110.1"/>
    <property type="molecule type" value="Genomic_DNA"/>
</dbReference>
<dbReference type="KEGG" id="vg:29057047"/>
<name>A0A1B2IA22_9CAUD</name>
<keyword evidence="3" id="KW-1185">Reference proteome</keyword>
<sequence length="913" mass="99747">MDDYSKLTGDPAISAVLRKSTGPASSQERGKREEGGVTPTRSELTGIASSRIRTVKNAERIYDALPELEIIVTIATSSLLSTKDLINTTLIYDNTADIPIDLRAAMLEPVREFHDKTRDLPKKLYQWMYDALKSKGASPVMILSDTGFDELFGLKPNVAQESVRKSQADFFEQQLGILGDVNPEAAPKVGVESILGRARGQTRKAKPQTLTIDFAKGDKCFAEGFKLDLALTDNPKITLLPEAYRRVAQENARTQLYGQLEQYAYEQPSTPSGSSQYDADGFKDRDEQAAKAGLINLGDLNEAYKSTPSVKMYGEVPTISMADANKIEYIERLLPAESTLPLVIGDDVRNPIGYLAIVDEMGNFINSRSSLYGDANFMNYLNNDGMNDSIINRANLGMGNTTRVTPDIAARLTARYGEIAEDQLTKALGDALGGAELSMTVTETFGRIMLARHLAKRHTQVIYIPASNLCYFATDFDEDGIGVSITERSFIISSVRMALLFATMNSAILNSARHMQFDIELSPDDMNGQKTVDQAKADIINSYNRRQPQWGDMNDIWSMASNAGLAFNVTGNDYYASTKITQQDNTPDYKEPNAEFDETLLRRTCHLAGVDPDLVLTPENLEFASQIFSKSLLVTQQITKKQEILSTPLTRYVTNSLQASPALQSALIKIIVEHLREADPGVTTDVITQKTSEILAKFINGMKVTLPPPDTSAAASQMDLFDKRMEFFEKLADLVVTDDMNNSLQNEGIGISPDDLKTMLKTFYARNWLRKQGIENDFFDLIYDDEKRQDNVKMISDEVAAGSKTLIQLAKRVSGKIETLASNADLDANAGAGGGFDGGFGGDNNDGGDGGDGGLGGDDDLNLNDGTDDISDDGAGGTGGDSDNLLDDDNANNDNPTDDNANTDDNTDDDIPL</sequence>
<dbReference type="OrthoDB" id="841at10239"/>
<organism evidence="2 3">
    <name type="scientific">Erwinia phage vB_EamM_Asesino</name>
    <dbReference type="NCBI Taxonomy" id="1883370"/>
    <lineage>
        <taxon>Viruses</taxon>
        <taxon>Duplodnaviria</taxon>
        <taxon>Heunggongvirae</taxon>
        <taxon>Uroviricota</taxon>
        <taxon>Caudoviricetes</taxon>
        <taxon>Chimalliviridae</taxon>
        <taxon>Erskinevirus</taxon>
        <taxon>Erskinevirus asesino</taxon>
    </lineage>
</organism>
<evidence type="ECO:0000256" key="1">
    <source>
        <dbReference type="SAM" id="MobiDB-lite"/>
    </source>
</evidence>
<reference evidence="2" key="1">
    <citation type="submission" date="2016-06" db="EMBL/GenBank/DDBJ databases">
        <authorList>
            <person name="Berg J.A."/>
            <person name="Hyde J.R."/>
            <person name="Breakwell D.P."/>
            <person name="Hope S."/>
            <person name="Grose J.H."/>
        </authorList>
    </citation>
    <scope>NUCLEOTIDE SEQUENCE [LARGE SCALE GENOMIC DNA]</scope>
</reference>
<protein>
    <submittedName>
        <fullName evidence="2">Virion structural protein</fullName>
    </submittedName>
</protein>
<gene>
    <name evidence="2" type="ORF">ASESINO_97</name>
</gene>
<feature type="region of interest" description="Disordered" evidence="1">
    <location>
        <begin position="15"/>
        <end position="43"/>
    </location>
</feature>
<feature type="compositionally biased region" description="Gly residues" evidence="1">
    <location>
        <begin position="839"/>
        <end position="856"/>
    </location>
</feature>